<dbReference type="EMBL" id="CAUYUJ010015259">
    <property type="protein sequence ID" value="CAK0851629.1"/>
    <property type="molecule type" value="Genomic_DNA"/>
</dbReference>
<comment type="caution">
    <text evidence="2">The sequence shown here is derived from an EMBL/GenBank/DDBJ whole genome shotgun (WGS) entry which is preliminary data.</text>
</comment>
<organism evidence="2 3">
    <name type="scientific">Prorocentrum cordatum</name>
    <dbReference type="NCBI Taxonomy" id="2364126"/>
    <lineage>
        <taxon>Eukaryota</taxon>
        <taxon>Sar</taxon>
        <taxon>Alveolata</taxon>
        <taxon>Dinophyceae</taxon>
        <taxon>Prorocentrales</taxon>
        <taxon>Prorocentraceae</taxon>
        <taxon>Prorocentrum</taxon>
    </lineage>
</organism>
<reference evidence="2" key="1">
    <citation type="submission" date="2023-10" db="EMBL/GenBank/DDBJ databases">
        <authorList>
            <person name="Chen Y."/>
            <person name="Shah S."/>
            <person name="Dougan E. K."/>
            <person name="Thang M."/>
            <person name="Chan C."/>
        </authorList>
    </citation>
    <scope>NUCLEOTIDE SEQUENCE [LARGE SCALE GENOMIC DNA]</scope>
</reference>
<proteinExistence type="predicted"/>
<accession>A0ABN9U091</accession>
<feature type="region of interest" description="Disordered" evidence="1">
    <location>
        <begin position="253"/>
        <end position="292"/>
    </location>
</feature>
<dbReference type="Proteomes" id="UP001189429">
    <property type="component" value="Unassembled WGS sequence"/>
</dbReference>
<protein>
    <submittedName>
        <fullName evidence="2">Uncharacterized protein</fullName>
    </submittedName>
</protein>
<evidence type="ECO:0000256" key="1">
    <source>
        <dbReference type="SAM" id="MobiDB-lite"/>
    </source>
</evidence>
<evidence type="ECO:0000313" key="2">
    <source>
        <dbReference type="EMBL" id="CAK0851629.1"/>
    </source>
</evidence>
<keyword evidence="3" id="KW-1185">Reference proteome</keyword>
<name>A0ABN9U091_9DINO</name>
<sequence>MADGFSAAGAEVPRHPEATRTRYCTIEHMALLVRIRTLQTHIETLSAEGLESQAAAASGVSAAAPALVAAAACAVLAGSGAAARMRRRPTAGVAQAPPTSRAHFLSTLGGLFQKPRSAPRADGPSASVADRVAAAVGGLFGQQPARHAPPSPRHPADALGDAFGRVAEGVGGLLGGAGQGVGGLLGGAGHHGAVASAAPAAPSPSWPPALFGQPEPARHAPPSPRHPADALGDAFGRVAEGVGGLLGGAGHHGAVASAAPAAPSPSWPPALFGQPEPARHAPPSPRHPADALGDAFGRVAEGVGGLLGGAGHHGAVASAAPAPPSPSWPPTFAVVEGIEGLFGGAGKASAPRTPSGAVQGSGEGINGFMESVGDFFSKGQATRGPGVVVSAADADGPGATGLDGFVEAVGVAFGAKPAAVAGRAEKPAVAAAGGLGGFAEAMGGFLGGGPSGPAVMVAAADADDEEPGADSPVALAARDEFDGISALAGAVGGAIGHAQAGASIAVAMAQGIAAQVERRDNGRAAQWRLAAMERRISQLDRRAEDLIGAVERGGIEPDAKARFLHAADEIQIQRALLAVQLDTEQTVGEWLPAAREGAEQLARGLELGSSCVADGVVAVARGIAELRPSSPGGAQLLDERWPSAASREETGGPVDEPTQSPAGDQLGTTARPPPWRRPTGRALPPWWRRPARRLLQPPRRWRERRAPLLGRRWPPSRVLPP</sequence>
<feature type="compositionally biased region" description="Low complexity" evidence="1">
    <location>
        <begin position="680"/>
        <end position="698"/>
    </location>
</feature>
<gene>
    <name evidence="2" type="ORF">PCOR1329_LOCUS43740</name>
</gene>
<evidence type="ECO:0000313" key="3">
    <source>
        <dbReference type="Proteomes" id="UP001189429"/>
    </source>
</evidence>
<feature type="region of interest" description="Disordered" evidence="1">
    <location>
        <begin position="642"/>
        <end position="721"/>
    </location>
</feature>
<feature type="region of interest" description="Disordered" evidence="1">
    <location>
        <begin position="192"/>
        <end position="231"/>
    </location>
</feature>